<organism evidence="2 3">
    <name type="scientific">Undibacterium griseum</name>
    <dbReference type="NCBI Taxonomy" id="2762295"/>
    <lineage>
        <taxon>Bacteria</taxon>
        <taxon>Pseudomonadati</taxon>
        <taxon>Pseudomonadota</taxon>
        <taxon>Betaproteobacteria</taxon>
        <taxon>Burkholderiales</taxon>
        <taxon>Oxalobacteraceae</taxon>
        <taxon>Undibacterium</taxon>
    </lineage>
</organism>
<protein>
    <submittedName>
        <fullName evidence="2">Transglutaminase family protein</fullName>
    </submittedName>
</protein>
<gene>
    <name evidence="2" type="ORF">H8K27_04125</name>
</gene>
<accession>A0ABR6YK79</accession>
<reference evidence="2 3" key="1">
    <citation type="submission" date="2020-08" db="EMBL/GenBank/DDBJ databases">
        <title>Novel species isolated from subtropical streams in China.</title>
        <authorList>
            <person name="Lu H."/>
        </authorList>
    </citation>
    <scope>NUCLEOTIDE SEQUENCE [LARGE SCALE GENOMIC DNA]</scope>
    <source>
        <strain evidence="2 3">FT31W</strain>
    </source>
</reference>
<dbReference type="PANTHER" id="PTHR33490">
    <property type="entry name" value="BLR5614 PROTEIN-RELATED"/>
    <property type="match status" value="1"/>
</dbReference>
<name>A0ABR6YK79_9BURK</name>
<dbReference type="InterPro" id="IPR013589">
    <property type="entry name" value="Bac_transglu_N"/>
</dbReference>
<dbReference type="Pfam" id="PF01841">
    <property type="entry name" value="Transglut_core"/>
    <property type="match status" value="1"/>
</dbReference>
<dbReference type="InterPro" id="IPR038765">
    <property type="entry name" value="Papain-like_cys_pep_sf"/>
</dbReference>
<comment type="caution">
    <text evidence="2">The sequence shown here is derived from an EMBL/GenBank/DDBJ whole genome shotgun (WGS) entry which is preliminary data.</text>
</comment>
<evidence type="ECO:0000313" key="3">
    <source>
        <dbReference type="Proteomes" id="UP000613113"/>
    </source>
</evidence>
<dbReference type="EMBL" id="JACOGC010000001">
    <property type="protein sequence ID" value="MBC3884310.1"/>
    <property type="molecule type" value="Genomic_DNA"/>
</dbReference>
<dbReference type="Proteomes" id="UP000613113">
    <property type="component" value="Unassembled WGS sequence"/>
</dbReference>
<dbReference type="PANTHER" id="PTHR33490:SF6">
    <property type="entry name" value="SLL1049 PROTEIN"/>
    <property type="match status" value="1"/>
</dbReference>
<dbReference type="SMART" id="SM00460">
    <property type="entry name" value="TGc"/>
    <property type="match status" value="1"/>
</dbReference>
<dbReference type="InterPro" id="IPR002931">
    <property type="entry name" value="Transglutaminase-like"/>
</dbReference>
<dbReference type="RefSeq" id="WP_186861903.1">
    <property type="nucleotide sequence ID" value="NZ_JACOGC010000001.1"/>
</dbReference>
<dbReference type="SUPFAM" id="SSF54001">
    <property type="entry name" value="Cysteine proteinases"/>
    <property type="match status" value="1"/>
</dbReference>
<proteinExistence type="predicted"/>
<sequence length="270" mass="29781">MSKQLHIRHQTTYQYSAASSYTIQQLRLTPRLETHQQTLEWRIQTNGQLRKFSDAYGNLSHTLTITQPHQGVSILASGTVVIHPLLNGRILDQERMSPLLFTVSTTLTAAGAAIREFAQQSVPRLQEISTAEAIQLAIHIQQTVLYRAGTTQVTSTADEVFVQGCGVCQDHAHLFLACCHSRGIPARYVSGYIDPGSGEHAETHAWVDVWVQDGDYHGWISIDVTHARLMDTGYCRLAIGRDYDSAAPVRGVRRGGGQETMSAQVLVTTG</sequence>
<keyword evidence="3" id="KW-1185">Reference proteome</keyword>
<feature type="domain" description="Transglutaminase-like" evidence="1">
    <location>
        <begin position="160"/>
        <end position="226"/>
    </location>
</feature>
<evidence type="ECO:0000259" key="1">
    <source>
        <dbReference type="SMART" id="SM00460"/>
    </source>
</evidence>
<dbReference type="Pfam" id="PF08379">
    <property type="entry name" value="Bact_transglu_N"/>
    <property type="match status" value="1"/>
</dbReference>
<dbReference type="Gene3D" id="3.10.620.30">
    <property type="match status" value="1"/>
</dbReference>
<evidence type="ECO:0000313" key="2">
    <source>
        <dbReference type="EMBL" id="MBC3884310.1"/>
    </source>
</evidence>